<proteinExistence type="inferred from homology"/>
<feature type="binding site" evidence="7">
    <location>
        <begin position="78"/>
        <end position="80"/>
    </location>
    <ligand>
        <name>FMN</name>
        <dbReference type="ChEBI" id="CHEBI:58210"/>
    </ligand>
</feature>
<feature type="binding site" evidence="7">
    <location>
        <position position="107"/>
    </location>
    <ligand>
        <name>FMN</name>
        <dbReference type="ChEBI" id="CHEBI:58210"/>
    </ligand>
</feature>
<dbReference type="Proteomes" id="UP000010448">
    <property type="component" value="Unassembled WGS sequence"/>
</dbReference>
<evidence type="ECO:0000259" key="8">
    <source>
        <dbReference type="PROSITE" id="PS51349"/>
    </source>
</evidence>
<dbReference type="SUPFAM" id="SSF51395">
    <property type="entry name" value="FMN-linked oxidoreductases"/>
    <property type="match status" value="1"/>
</dbReference>
<dbReference type="GO" id="GO:0004459">
    <property type="term" value="F:L-lactate dehydrogenase (NAD+) activity"/>
    <property type="evidence" value="ECO:0007669"/>
    <property type="project" value="TreeGrafter"/>
</dbReference>
<evidence type="ECO:0000256" key="5">
    <source>
        <dbReference type="ARBA" id="ARBA00024042"/>
    </source>
</evidence>
<feature type="binding site" evidence="7">
    <location>
        <position position="249"/>
    </location>
    <ligand>
        <name>FMN</name>
        <dbReference type="ChEBI" id="CHEBI:58210"/>
    </ligand>
</feature>
<dbReference type="AlphaFoldDB" id="A0A7K4EH37"/>
<dbReference type="PROSITE" id="PS00557">
    <property type="entry name" value="FMN_HYDROXY_ACID_DH_1"/>
    <property type="match status" value="1"/>
</dbReference>
<feature type="binding site" evidence="7">
    <location>
        <begin position="325"/>
        <end position="326"/>
    </location>
    <ligand>
        <name>FMN</name>
        <dbReference type="ChEBI" id="CHEBI:58210"/>
    </ligand>
</feature>
<evidence type="ECO:0000256" key="7">
    <source>
        <dbReference type="PIRSR" id="PIRSR000138-2"/>
    </source>
</evidence>
<dbReference type="FunFam" id="3.20.20.70:FF:000029">
    <property type="entry name" value="L-lactate dehydrogenase"/>
    <property type="match status" value="1"/>
</dbReference>
<feature type="binding site" evidence="7">
    <location>
        <position position="25"/>
    </location>
    <ligand>
        <name>glyoxylate</name>
        <dbReference type="ChEBI" id="CHEBI:36655"/>
    </ligand>
</feature>
<keyword evidence="10" id="KW-1185">Reference proteome</keyword>
<keyword evidence="3 7" id="KW-0288">FMN</keyword>
<dbReference type="InterPro" id="IPR013785">
    <property type="entry name" value="Aldolase_TIM"/>
</dbReference>
<feature type="binding site" evidence="7">
    <location>
        <position position="164"/>
    </location>
    <ligand>
        <name>glyoxylate</name>
        <dbReference type="ChEBI" id="CHEBI:36655"/>
    </ligand>
</feature>
<evidence type="ECO:0000256" key="3">
    <source>
        <dbReference type="ARBA" id="ARBA00022643"/>
    </source>
</evidence>
<dbReference type="PANTHER" id="PTHR10578:SF107">
    <property type="entry name" value="2-HYDROXYACID OXIDASE 1"/>
    <property type="match status" value="1"/>
</dbReference>
<dbReference type="InterPro" id="IPR037396">
    <property type="entry name" value="FMN_HAD"/>
</dbReference>
<comment type="cofactor">
    <cofactor evidence="1">
        <name>FMN</name>
        <dbReference type="ChEBI" id="CHEBI:58210"/>
    </cofactor>
</comment>
<gene>
    <name evidence="9" type="ORF">CSV86_018035</name>
</gene>
<dbReference type="PANTHER" id="PTHR10578">
    <property type="entry name" value="S -2-HYDROXY-ACID OXIDASE-RELATED"/>
    <property type="match status" value="1"/>
</dbReference>
<comment type="caution">
    <text evidence="9">The sequence shown here is derived from an EMBL/GenBank/DDBJ whole genome shotgun (WGS) entry which is preliminary data.</text>
</comment>
<dbReference type="PIRSF" id="PIRSF000138">
    <property type="entry name" value="Al-hdrx_acd_dh"/>
    <property type="match status" value="1"/>
</dbReference>
<evidence type="ECO:0000256" key="6">
    <source>
        <dbReference type="PIRSR" id="PIRSR000138-1"/>
    </source>
</evidence>
<dbReference type="InterPro" id="IPR000262">
    <property type="entry name" value="FMN-dep_DH"/>
</dbReference>
<evidence type="ECO:0000256" key="1">
    <source>
        <dbReference type="ARBA" id="ARBA00001917"/>
    </source>
</evidence>
<evidence type="ECO:0000313" key="10">
    <source>
        <dbReference type="Proteomes" id="UP000010448"/>
    </source>
</evidence>
<keyword evidence="4" id="KW-0560">Oxidoreductase</keyword>
<dbReference type="GO" id="GO:0005886">
    <property type="term" value="C:plasma membrane"/>
    <property type="evidence" value="ECO:0007669"/>
    <property type="project" value="TreeGrafter"/>
</dbReference>
<feature type="binding site" evidence="7">
    <location>
        <position position="155"/>
    </location>
    <ligand>
        <name>FMN</name>
        <dbReference type="ChEBI" id="CHEBI:58210"/>
    </ligand>
</feature>
<dbReference type="OrthoDB" id="9770452at2"/>
<dbReference type="GO" id="GO:0010181">
    <property type="term" value="F:FMN binding"/>
    <property type="evidence" value="ECO:0007669"/>
    <property type="project" value="InterPro"/>
</dbReference>
<dbReference type="Gene3D" id="3.20.20.70">
    <property type="entry name" value="Aldolase class I"/>
    <property type="match status" value="1"/>
</dbReference>
<keyword evidence="2 7" id="KW-0285">Flavoprotein</keyword>
<evidence type="ECO:0000256" key="2">
    <source>
        <dbReference type="ARBA" id="ARBA00022630"/>
    </source>
</evidence>
<dbReference type="InterPro" id="IPR012133">
    <property type="entry name" value="Alpha-hydoxy_acid_DH_FMN"/>
</dbReference>
<feature type="binding site" evidence="7">
    <location>
        <begin position="302"/>
        <end position="306"/>
    </location>
    <ligand>
        <name>FMN</name>
        <dbReference type="ChEBI" id="CHEBI:58210"/>
    </ligand>
</feature>
<feature type="binding site" evidence="7">
    <location>
        <position position="271"/>
    </location>
    <ligand>
        <name>FMN</name>
        <dbReference type="ChEBI" id="CHEBI:58210"/>
    </ligand>
</feature>
<feature type="binding site" evidence="7">
    <location>
        <position position="128"/>
    </location>
    <ligand>
        <name>FMN</name>
        <dbReference type="ChEBI" id="CHEBI:58210"/>
    </ligand>
</feature>
<sequence>MSPVFNVAGYRELARRRLPRMVFDYLEGGADDEKGMGRNLSAFDRLEFLPRRLVNVAERNLGCEVFGQAQSLPLMVAPMGLNGVFWPKGDLELARAAKRAGIPFILSTAANASIEEVAEKVGGDLWFQLYVVHPTLADRLVARALDAGYRTLVLTTDVAVNGKRERDLRSGFGLPFRYTPGVILDGMLHPRWSMRLLAGGIPQMANFASDEACDVELQAALLSRKMDAGFDWESLKRLRRIWPHRLLVKGILHPADASRCIELGADGVILSNHGGRQLDSSCSPMATLERIALAHPGKVLIDSGFRRGSDVVKALALGASGVFVGRPLLYGLAAAGEEGVSNVLGIFADEISRTLANMGCASVAELSPEHVVRSFP</sequence>
<comment type="similarity">
    <text evidence="5">Belongs to the FMN-dependent alpha-hydroxy acid dehydrogenase family.</text>
</comment>
<name>A0A7K4EH37_9PSED</name>
<feature type="binding site" evidence="7">
    <location>
        <position position="276"/>
    </location>
    <ligand>
        <name>glyoxylate</name>
        <dbReference type="ChEBI" id="CHEBI:36655"/>
    </ligand>
</feature>
<dbReference type="PROSITE" id="PS51349">
    <property type="entry name" value="FMN_HYDROXY_ACID_DH_2"/>
    <property type="match status" value="1"/>
</dbReference>
<evidence type="ECO:0000256" key="4">
    <source>
        <dbReference type="ARBA" id="ARBA00023002"/>
    </source>
</evidence>
<dbReference type="EMBL" id="AMWJ02000002">
    <property type="protein sequence ID" value="NNJ16965.1"/>
    <property type="molecule type" value="Genomic_DNA"/>
</dbReference>
<dbReference type="RefSeq" id="WP_037060355.1">
    <property type="nucleotide sequence ID" value="NZ_AMWJ02000002.1"/>
</dbReference>
<reference evidence="9 10" key="1">
    <citation type="journal article" date="2013" name="Genome Announc.">
        <title>Genome Sequence of Naphthalene-Degrading Soil Bacterium Pseudomonas putida CSV86.</title>
        <authorList>
            <person name="Phale P.S."/>
            <person name="Paliwal V."/>
            <person name="Raju S.C."/>
            <person name="Modak A."/>
            <person name="Purohit H.J."/>
        </authorList>
    </citation>
    <scope>NUCLEOTIDE SEQUENCE [LARGE SCALE GENOMIC DNA]</scope>
    <source>
        <strain evidence="9 10">CSV86</strain>
    </source>
</reference>
<accession>A0A7K4EH37</accession>
<feature type="active site" description="Proton acceptor" evidence="6">
    <location>
        <position position="273"/>
    </location>
</feature>
<organism evidence="9 10">
    <name type="scientific">Pseudomonas bharatica CSV86</name>
    <dbReference type="NCBI Taxonomy" id="1005395"/>
    <lineage>
        <taxon>Bacteria</taxon>
        <taxon>Pseudomonadati</taxon>
        <taxon>Pseudomonadota</taxon>
        <taxon>Gammaproteobacteria</taxon>
        <taxon>Pseudomonadales</taxon>
        <taxon>Pseudomonadaceae</taxon>
        <taxon>Pseudomonas</taxon>
        <taxon>Pseudomonas bharatica</taxon>
    </lineage>
</organism>
<feature type="binding site" evidence="7">
    <location>
        <position position="130"/>
    </location>
    <ligand>
        <name>FMN</name>
        <dbReference type="ChEBI" id="CHEBI:58210"/>
    </ligand>
</feature>
<evidence type="ECO:0000313" key="9">
    <source>
        <dbReference type="EMBL" id="NNJ16965.1"/>
    </source>
</evidence>
<feature type="domain" description="FMN hydroxy acid dehydrogenase" evidence="8">
    <location>
        <begin position="1"/>
        <end position="376"/>
    </location>
</feature>
<protein>
    <submittedName>
        <fullName evidence="9">Mandelate dehydrogenase</fullName>
    </submittedName>
</protein>
<dbReference type="GO" id="GO:0009060">
    <property type="term" value="P:aerobic respiration"/>
    <property type="evidence" value="ECO:0007669"/>
    <property type="project" value="TreeGrafter"/>
</dbReference>
<dbReference type="InterPro" id="IPR008259">
    <property type="entry name" value="FMN_hydac_DH_AS"/>
</dbReference>
<dbReference type="Pfam" id="PF01070">
    <property type="entry name" value="FMN_dh"/>
    <property type="match status" value="1"/>
</dbReference>
<feature type="binding site" evidence="7">
    <location>
        <position position="273"/>
    </location>
    <ligand>
        <name>glyoxylate</name>
        <dbReference type="ChEBI" id="CHEBI:36655"/>
    </ligand>
</feature>